<comment type="caution">
    <text evidence="3">The sequence shown here is derived from an EMBL/GenBank/DDBJ whole genome shotgun (WGS) entry which is preliminary data.</text>
</comment>
<accession>A0A106DRE4</accession>
<sequence>MQPNKVSPLSLFSQPLQYLVPIFQRGYVWTIERQIHALWTDIAERATELAGYQQLAHQATQSNSMHMVKQPRKHFLGTVIITDHRSGQPGEPVTAEVIDGQQRMTTTQLLALAFRDAVSNVEDVYLRQAIDMYTHNAATYREPHYHYKVWPTNAGRAEISALVSACSFAGVCEQYPITTVGTGRSKKRNPRPLLVEAYLYFYGVISMFIRGKEFDEPVLDKAGSTEEVLNELLREVGVDTDATWATQWTHAIRHDTHPALPFENLPIIPQRVNLLLSTLTDYLQLIELRLGPDDDAQVIFESLNDRGERLTAADLVRNFVFLEATRSNTPVDKLYTAHWQDFDEAPAEKGAIGKTKLFWKIAERQGRLTNTRLDTFLYHYVSMRTMEDVKLDHVFESFKQWWNREKRDVNAELARLKAAASLFRALVLPDRTTRLGRFAHNMRVLDSSTMIPVVLLLGERLGVDSPEFFAGLRILESYVMRRAICGLTSKAYNRVFPGIVRVLSPMDKPSAAAIAQHLDTLGGGVSQHWPDNSEFGAAWLSGPTYRVLRSAKTRMLLEALELGMRGAVHHESATLPDVPLHVEHVLPIAWRNHWTSPGDENAELVRDQILHNVGNLTLLTAKLNPKLSDSDFDTKRPEITLSLLALNAHFQDARWLAPGAAWNEAEIRARAGALLNIALQIWPREGV</sequence>
<dbReference type="PANTHER" id="PTHR35149:SF1">
    <property type="entry name" value="DUF5655 DOMAIN-CONTAINING PROTEIN"/>
    <property type="match status" value="1"/>
</dbReference>
<dbReference type="RefSeq" id="WP_060108233.1">
    <property type="nucleotide sequence ID" value="NZ_LPEQ01000113.1"/>
</dbReference>
<keyword evidence="4" id="KW-1185">Reference proteome</keyword>
<reference evidence="3 4" key="1">
    <citation type="submission" date="2015-11" db="EMBL/GenBank/DDBJ databases">
        <title>Expanding the genomic diversity of Burkholderia species for the development of highly accurate diagnostics.</title>
        <authorList>
            <person name="Sahl J."/>
            <person name="Keim P."/>
            <person name="Wagner D."/>
        </authorList>
    </citation>
    <scope>NUCLEOTIDE SEQUENCE [LARGE SCALE GENOMIC DNA]</scope>
    <source>
        <strain evidence="3 4">MSMB1301WGS</strain>
    </source>
</reference>
<feature type="domain" description="GmrSD restriction endonucleases C-terminal" evidence="2">
    <location>
        <begin position="529"/>
        <end position="676"/>
    </location>
</feature>
<evidence type="ECO:0000313" key="3">
    <source>
        <dbReference type="EMBL" id="KVV40912.1"/>
    </source>
</evidence>
<dbReference type="Proteomes" id="UP000062317">
    <property type="component" value="Unassembled WGS sequence"/>
</dbReference>
<evidence type="ECO:0000259" key="1">
    <source>
        <dbReference type="Pfam" id="PF03235"/>
    </source>
</evidence>
<dbReference type="InterPro" id="IPR004919">
    <property type="entry name" value="GmrSD_N"/>
</dbReference>
<evidence type="ECO:0000313" key="4">
    <source>
        <dbReference type="Proteomes" id="UP000062317"/>
    </source>
</evidence>
<evidence type="ECO:0008006" key="5">
    <source>
        <dbReference type="Google" id="ProtNLM"/>
    </source>
</evidence>
<dbReference type="InterPro" id="IPR011089">
    <property type="entry name" value="GmrSD_C"/>
</dbReference>
<evidence type="ECO:0000259" key="2">
    <source>
        <dbReference type="Pfam" id="PF07510"/>
    </source>
</evidence>
<dbReference type="PANTHER" id="PTHR35149">
    <property type="entry name" value="SLL5132 PROTEIN"/>
    <property type="match status" value="1"/>
</dbReference>
<gene>
    <name evidence="3" type="ORF">WT27_13380</name>
</gene>
<organism evidence="3 4">
    <name type="scientific">Burkholderia territorii</name>
    <dbReference type="NCBI Taxonomy" id="1503055"/>
    <lineage>
        <taxon>Bacteria</taxon>
        <taxon>Pseudomonadati</taxon>
        <taxon>Pseudomonadota</taxon>
        <taxon>Betaproteobacteria</taxon>
        <taxon>Burkholderiales</taxon>
        <taxon>Burkholderiaceae</taxon>
        <taxon>Burkholderia</taxon>
        <taxon>Burkholderia cepacia complex</taxon>
    </lineage>
</organism>
<name>A0A106DRE4_9BURK</name>
<dbReference type="Pfam" id="PF03235">
    <property type="entry name" value="GmrSD_N"/>
    <property type="match status" value="1"/>
</dbReference>
<protein>
    <recommendedName>
        <fullName evidence="5">DUF262 domain-containing protein</fullName>
    </recommendedName>
</protein>
<dbReference type="Pfam" id="PF07510">
    <property type="entry name" value="GmrSD_C"/>
    <property type="match status" value="1"/>
</dbReference>
<feature type="domain" description="GmrSD restriction endonucleases N-terminal" evidence="1">
    <location>
        <begin position="10"/>
        <end position="321"/>
    </location>
</feature>
<dbReference type="EMBL" id="LPEQ01000113">
    <property type="protein sequence ID" value="KVV40912.1"/>
    <property type="molecule type" value="Genomic_DNA"/>
</dbReference>
<dbReference type="AlphaFoldDB" id="A0A106DRE4"/>
<proteinExistence type="predicted"/>